<keyword evidence="5" id="KW-1185">Reference proteome</keyword>
<dbReference type="OrthoDB" id="143110at2"/>
<evidence type="ECO:0000313" key="4">
    <source>
        <dbReference type="EMBL" id="QDQ74546.1"/>
    </source>
</evidence>
<dbReference type="PROSITE" id="PS51186">
    <property type="entry name" value="GNAT"/>
    <property type="match status" value="1"/>
</dbReference>
<accession>A0A516V7M8</accession>
<dbReference type="Gene3D" id="3.40.630.30">
    <property type="match status" value="1"/>
</dbReference>
<reference evidence="4 5" key="1">
    <citation type="submission" date="2019-07" db="EMBL/GenBank/DDBJ databases">
        <title>Lysobacter weifangensis sp. nov., isolated from bensulfuron-methyl contaminated farmland soil.</title>
        <authorList>
            <person name="Zhao H."/>
        </authorList>
    </citation>
    <scope>NUCLEOTIDE SEQUENCE [LARGE SCALE GENOMIC DNA]</scope>
    <source>
        <strain evidence="4 5">CC-Bw-6</strain>
    </source>
</reference>
<proteinExistence type="predicted"/>
<dbReference type="Proteomes" id="UP000315891">
    <property type="component" value="Chromosome"/>
</dbReference>
<keyword evidence="1 4" id="KW-0808">Transferase</keyword>
<keyword evidence="2" id="KW-0012">Acyltransferase</keyword>
<dbReference type="InterPro" id="IPR000182">
    <property type="entry name" value="GNAT_dom"/>
</dbReference>
<evidence type="ECO:0000256" key="2">
    <source>
        <dbReference type="ARBA" id="ARBA00023315"/>
    </source>
</evidence>
<gene>
    <name evidence="4" type="ORF">FNZ56_11970</name>
</gene>
<name>A0A516V7M8_9GAMM</name>
<dbReference type="EMBL" id="CP041742">
    <property type="protein sequence ID" value="QDQ74546.1"/>
    <property type="molecule type" value="Genomic_DNA"/>
</dbReference>
<dbReference type="CDD" id="cd04301">
    <property type="entry name" value="NAT_SF"/>
    <property type="match status" value="1"/>
</dbReference>
<dbReference type="InterPro" id="IPR050832">
    <property type="entry name" value="Bact_Acetyltransf"/>
</dbReference>
<evidence type="ECO:0000313" key="5">
    <source>
        <dbReference type="Proteomes" id="UP000315891"/>
    </source>
</evidence>
<organism evidence="4 5">
    <name type="scientific">Pseudoluteimonas lycopersici</name>
    <dbReference type="NCBI Taxonomy" id="1324796"/>
    <lineage>
        <taxon>Bacteria</taxon>
        <taxon>Pseudomonadati</taxon>
        <taxon>Pseudomonadota</taxon>
        <taxon>Gammaproteobacteria</taxon>
        <taxon>Lysobacterales</taxon>
        <taxon>Lysobacteraceae</taxon>
        <taxon>Pseudoluteimonas</taxon>
    </lineage>
</organism>
<dbReference type="Pfam" id="PF00583">
    <property type="entry name" value="Acetyltransf_1"/>
    <property type="match status" value="1"/>
</dbReference>
<sequence>MPDDRRAIAGAGQAIGRGACAGAREGCGQGVTATIRRAVPDDVAVLVELGTSTFVETFGHLYSAADLQAFLGESHSPDAYAKTLANPDYALWIAERDGNAIGYAQAGPCGLPHADVRHGDGELKRLYLRQSEQNGGVGRALMDAAMQWLERDGPRPLWISVWSENHGAQRFYARHGFEFAGEYEFPVGEQRDREFMFRRLPRDA</sequence>
<evidence type="ECO:0000256" key="1">
    <source>
        <dbReference type="ARBA" id="ARBA00022679"/>
    </source>
</evidence>
<protein>
    <submittedName>
        <fullName evidence="4">GNAT family N-acetyltransferase</fullName>
    </submittedName>
</protein>
<dbReference type="SUPFAM" id="SSF55729">
    <property type="entry name" value="Acyl-CoA N-acyltransferases (Nat)"/>
    <property type="match status" value="1"/>
</dbReference>
<dbReference type="GO" id="GO:0016747">
    <property type="term" value="F:acyltransferase activity, transferring groups other than amino-acyl groups"/>
    <property type="evidence" value="ECO:0007669"/>
    <property type="project" value="InterPro"/>
</dbReference>
<evidence type="ECO:0000259" key="3">
    <source>
        <dbReference type="PROSITE" id="PS51186"/>
    </source>
</evidence>
<dbReference type="PANTHER" id="PTHR43877">
    <property type="entry name" value="AMINOALKYLPHOSPHONATE N-ACETYLTRANSFERASE-RELATED-RELATED"/>
    <property type="match status" value="1"/>
</dbReference>
<dbReference type="InterPro" id="IPR016181">
    <property type="entry name" value="Acyl_CoA_acyltransferase"/>
</dbReference>
<feature type="domain" description="N-acetyltransferase" evidence="3">
    <location>
        <begin position="33"/>
        <end position="201"/>
    </location>
</feature>
<dbReference type="AlphaFoldDB" id="A0A516V7M8"/>